<evidence type="ECO:0000313" key="1">
    <source>
        <dbReference type="EMBL" id="GHO52708.1"/>
    </source>
</evidence>
<evidence type="ECO:0000313" key="2">
    <source>
        <dbReference type="Proteomes" id="UP000654345"/>
    </source>
</evidence>
<gene>
    <name evidence="1" type="ORF">KSB_11830</name>
</gene>
<dbReference type="Proteomes" id="UP000654345">
    <property type="component" value="Unassembled WGS sequence"/>
</dbReference>
<dbReference type="EMBL" id="BNJG01000001">
    <property type="protein sequence ID" value="GHO52708.1"/>
    <property type="molecule type" value="Genomic_DNA"/>
</dbReference>
<accession>A0ABQ3UJ16</accession>
<protein>
    <submittedName>
        <fullName evidence="1">Uncharacterized protein</fullName>
    </submittedName>
</protein>
<reference evidence="1 2" key="1">
    <citation type="journal article" date="2021" name="Int. J. Syst. Evol. Microbiol.">
        <title>Reticulibacter mediterranei gen. nov., sp. nov., within the new family Reticulibacteraceae fam. nov., and Ktedonospora formicarum gen. nov., sp. nov., Ktedonobacter robiniae sp. nov., Dictyobacter formicarum sp. nov. and Dictyobacter arantiisoli sp. nov., belonging to the class Ktedonobacteria.</title>
        <authorList>
            <person name="Yabe S."/>
            <person name="Zheng Y."/>
            <person name="Wang C.M."/>
            <person name="Sakai Y."/>
            <person name="Abe K."/>
            <person name="Yokota A."/>
            <person name="Donadio S."/>
            <person name="Cavaletti L."/>
            <person name="Monciardini P."/>
        </authorList>
    </citation>
    <scope>NUCLEOTIDE SEQUENCE [LARGE SCALE GENOMIC DNA]</scope>
    <source>
        <strain evidence="1 2">SOSP1-30</strain>
    </source>
</reference>
<organism evidence="1 2">
    <name type="scientific">Ktedonobacter robiniae</name>
    <dbReference type="NCBI Taxonomy" id="2778365"/>
    <lineage>
        <taxon>Bacteria</taxon>
        <taxon>Bacillati</taxon>
        <taxon>Chloroflexota</taxon>
        <taxon>Ktedonobacteria</taxon>
        <taxon>Ktedonobacterales</taxon>
        <taxon>Ktedonobacteraceae</taxon>
        <taxon>Ktedonobacter</taxon>
    </lineage>
</organism>
<sequence length="60" mass="6853">MLVDKPELQLVEEKVYLESVEDSAQERYSFKTSFFITTVSTNDRSISESAQSRTYGTRPG</sequence>
<proteinExistence type="predicted"/>
<name>A0ABQ3UJ16_9CHLR</name>
<comment type="caution">
    <text evidence="1">The sequence shown here is derived from an EMBL/GenBank/DDBJ whole genome shotgun (WGS) entry which is preliminary data.</text>
</comment>
<keyword evidence="2" id="KW-1185">Reference proteome</keyword>